<comment type="caution">
    <text evidence="1">The sequence shown here is derived from an EMBL/GenBank/DDBJ whole genome shotgun (WGS) entry which is preliminary data.</text>
</comment>
<accession>A0ABR7Z2Q1</accession>
<reference evidence="1 2" key="1">
    <citation type="journal article" date="2020" name="Insects">
        <title>Bacteria Belonging to Pseudomonas typographi sp. nov. from the Bark Beetle Ips typographus Have Genomic Potential to Aid in the Host Ecology.</title>
        <authorList>
            <person name="Peral-Aranega E."/>
            <person name="Saati-Santamaria Z."/>
            <person name="Kolarik M."/>
            <person name="Rivas R."/>
            <person name="Garcia-Fraile P."/>
        </authorList>
    </citation>
    <scope>NUCLEOTIDE SEQUENCE [LARGE SCALE GENOMIC DNA]</scope>
    <source>
        <strain evidence="1 2">CA3A</strain>
    </source>
</reference>
<evidence type="ECO:0000313" key="1">
    <source>
        <dbReference type="EMBL" id="MBD1599684.1"/>
    </source>
</evidence>
<protein>
    <submittedName>
        <fullName evidence="1">Uncharacterized protein</fullName>
    </submittedName>
</protein>
<evidence type="ECO:0000313" key="2">
    <source>
        <dbReference type="Proteomes" id="UP000805841"/>
    </source>
</evidence>
<keyword evidence="2" id="KW-1185">Reference proteome</keyword>
<dbReference type="Proteomes" id="UP000805841">
    <property type="component" value="Unassembled WGS sequence"/>
</dbReference>
<organism evidence="1 2">
    <name type="scientific">Pseudomonas typographi</name>
    <dbReference type="NCBI Taxonomy" id="2715964"/>
    <lineage>
        <taxon>Bacteria</taxon>
        <taxon>Pseudomonadati</taxon>
        <taxon>Pseudomonadota</taxon>
        <taxon>Gammaproteobacteria</taxon>
        <taxon>Pseudomonadales</taxon>
        <taxon>Pseudomonadaceae</taxon>
        <taxon>Pseudomonas</taxon>
    </lineage>
</organism>
<gene>
    <name evidence="1" type="ORF">HAQ05_13340</name>
</gene>
<sequence>MPKHNLFPTVPSTLGDAVVESCLSINTPSAQIGLLNLLELAEHSICQENDETLHTLVFRSGKRLRIHSDGKVVTVVGRRIAFHPSEIYPFNTLLGEPGA</sequence>
<name>A0ABR7Z2Q1_9PSED</name>
<dbReference type="RefSeq" id="WP_190421327.1">
    <property type="nucleotide sequence ID" value="NZ_JAAOCA010000015.1"/>
</dbReference>
<dbReference type="EMBL" id="JAAOCA010000015">
    <property type="protein sequence ID" value="MBD1599684.1"/>
    <property type="molecule type" value="Genomic_DNA"/>
</dbReference>
<proteinExistence type="predicted"/>